<dbReference type="SUPFAM" id="SSF50486">
    <property type="entry name" value="FMT C-terminal domain-like"/>
    <property type="match status" value="1"/>
</dbReference>
<keyword evidence="4" id="KW-1185">Reference proteome</keyword>
<gene>
    <name evidence="3" type="primary">arnA</name>
    <name evidence="3" type="ORF">PAA8504_01480</name>
</gene>
<evidence type="ECO:0000313" key="4">
    <source>
        <dbReference type="Proteomes" id="UP000244912"/>
    </source>
</evidence>
<dbReference type="AlphaFoldDB" id="A0A2R8BU18"/>
<dbReference type="Gene3D" id="3.40.50.12230">
    <property type="match status" value="1"/>
</dbReference>
<dbReference type="CDD" id="cd08651">
    <property type="entry name" value="FMT_core_like_4"/>
    <property type="match status" value="1"/>
</dbReference>
<dbReference type="PANTHER" id="PTHR11138:SF5">
    <property type="entry name" value="METHIONYL-TRNA FORMYLTRANSFERASE, MITOCHONDRIAL"/>
    <property type="match status" value="1"/>
</dbReference>
<organism evidence="3 4">
    <name type="scientific">Palleronia abyssalis</name>
    <dbReference type="NCBI Taxonomy" id="1501240"/>
    <lineage>
        <taxon>Bacteria</taxon>
        <taxon>Pseudomonadati</taxon>
        <taxon>Pseudomonadota</taxon>
        <taxon>Alphaproteobacteria</taxon>
        <taxon>Rhodobacterales</taxon>
        <taxon>Roseobacteraceae</taxon>
        <taxon>Palleronia</taxon>
    </lineage>
</organism>
<dbReference type="GO" id="GO:0004479">
    <property type="term" value="F:methionyl-tRNA formyltransferase activity"/>
    <property type="evidence" value="ECO:0007669"/>
    <property type="project" value="TreeGrafter"/>
</dbReference>
<sequence>MNGTQFSKVSEHEGCAMKTVFVGAVEGSLRALEALVASGKAPDLVVTLHPTKAARHSDFADLSEVARVAGSELLYATDINDPATVQSIAARAPDIALVIGWSQICRAPFRSVARLGTLGFHPAPLPRLRGRAAIPWTILAGLTETAATLFWIDAGCDTGDIAAQYPIPVSPRETARSLYDKQVDAMCQMLPEVVADIEADRISRHPQDPSLASYCARRRPEDGYIDWTRSAAELDRLIRAVGDPYPGAFTEFRGQVLTIASARVFEGPPRYIGLPGQIQDQTSASFRVSCGDFTCLEVTGWHTASPAPLPRHGVLGQARQVLA</sequence>
<proteinExistence type="predicted"/>
<evidence type="ECO:0000313" key="3">
    <source>
        <dbReference type="EMBL" id="SPJ23667.1"/>
    </source>
</evidence>
<dbReference type="InterPro" id="IPR036477">
    <property type="entry name" value="Formyl_transf_N_sf"/>
</dbReference>
<dbReference type="PANTHER" id="PTHR11138">
    <property type="entry name" value="METHIONYL-TRNA FORMYLTRANSFERASE"/>
    <property type="match status" value="1"/>
</dbReference>
<dbReference type="InterPro" id="IPR011034">
    <property type="entry name" value="Formyl_transferase-like_C_sf"/>
</dbReference>
<evidence type="ECO:0000259" key="1">
    <source>
        <dbReference type="Pfam" id="PF00551"/>
    </source>
</evidence>
<dbReference type="InterPro" id="IPR002376">
    <property type="entry name" value="Formyl_transf_N"/>
</dbReference>
<dbReference type="InterPro" id="IPR005793">
    <property type="entry name" value="Formyl_trans_C"/>
</dbReference>
<dbReference type="Pfam" id="PF00551">
    <property type="entry name" value="Formyl_trans_N"/>
    <property type="match status" value="1"/>
</dbReference>
<evidence type="ECO:0000259" key="2">
    <source>
        <dbReference type="Pfam" id="PF02911"/>
    </source>
</evidence>
<feature type="domain" description="Formyl transferase N-terminal" evidence="1">
    <location>
        <begin position="45"/>
        <end position="194"/>
    </location>
</feature>
<dbReference type="Proteomes" id="UP000244912">
    <property type="component" value="Unassembled WGS sequence"/>
</dbReference>
<protein>
    <submittedName>
        <fullName evidence="3">Bifunctional polymyxin resistance protein ArnA</fullName>
    </submittedName>
</protein>
<dbReference type="Pfam" id="PF02911">
    <property type="entry name" value="Formyl_trans_C"/>
    <property type="match status" value="1"/>
</dbReference>
<dbReference type="CDD" id="cd08702">
    <property type="entry name" value="Arna_FMT_C"/>
    <property type="match status" value="1"/>
</dbReference>
<dbReference type="GO" id="GO:0005829">
    <property type="term" value="C:cytosol"/>
    <property type="evidence" value="ECO:0007669"/>
    <property type="project" value="TreeGrafter"/>
</dbReference>
<accession>A0A2R8BU18</accession>
<reference evidence="3 4" key="1">
    <citation type="submission" date="2018-03" db="EMBL/GenBank/DDBJ databases">
        <authorList>
            <person name="Keele B.F."/>
        </authorList>
    </citation>
    <scope>NUCLEOTIDE SEQUENCE [LARGE SCALE GENOMIC DNA]</scope>
    <source>
        <strain evidence="3 4">CECT 8504</strain>
    </source>
</reference>
<name>A0A2R8BU18_9RHOB</name>
<dbReference type="EMBL" id="ONZF01000002">
    <property type="protein sequence ID" value="SPJ23667.1"/>
    <property type="molecule type" value="Genomic_DNA"/>
</dbReference>
<dbReference type="SUPFAM" id="SSF53328">
    <property type="entry name" value="Formyltransferase"/>
    <property type="match status" value="1"/>
</dbReference>
<feature type="domain" description="Formyl transferase C-terminal" evidence="2">
    <location>
        <begin position="220"/>
        <end position="298"/>
    </location>
</feature>